<dbReference type="Proteomes" id="UP000075243">
    <property type="component" value="Chromosome 6"/>
</dbReference>
<dbReference type="EMBL" id="CM003608">
    <property type="protein sequence ID" value="KYP65629.1"/>
    <property type="molecule type" value="Genomic_DNA"/>
</dbReference>
<dbReference type="Gene3D" id="3.60.10.10">
    <property type="entry name" value="Endonuclease/exonuclease/phosphatase"/>
    <property type="match status" value="1"/>
</dbReference>
<reference evidence="1 2" key="1">
    <citation type="journal article" date="2012" name="Nat. Biotechnol.">
        <title>Draft genome sequence of pigeonpea (Cajanus cajan), an orphan legume crop of resource-poor farmers.</title>
        <authorList>
            <person name="Varshney R.K."/>
            <person name="Chen W."/>
            <person name="Li Y."/>
            <person name="Bharti A.K."/>
            <person name="Saxena R.K."/>
            <person name="Schlueter J.A."/>
            <person name="Donoghue M.T."/>
            <person name="Azam S."/>
            <person name="Fan G."/>
            <person name="Whaley A.M."/>
            <person name="Farmer A.D."/>
            <person name="Sheridan J."/>
            <person name="Iwata A."/>
            <person name="Tuteja R."/>
            <person name="Penmetsa R.V."/>
            <person name="Wu W."/>
            <person name="Upadhyaya H.D."/>
            <person name="Yang S.P."/>
            <person name="Shah T."/>
            <person name="Saxena K.B."/>
            <person name="Michael T."/>
            <person name="McCombie W.R."/>
            <person name="Yang B."/>
            <person name="Zhang G."/>
            <person name="Yang H."/>
            <person name="Wang J."/>
            <person name="Spillane C."/>
            <person name="Cook D.R."/>
            <person name="May G.D."/>
            <person name="Xu X."/>
            <person name="Jackson S.A."/>
        </authorList>
    </citation>
    <scope>NUCLEOTIDE SEQUENCE [LARGE SCALE GENOMIC DNA]</scope>
    <source>
        <strain evidence="2">cv. Asha</strain>
    </source>
</reference>
<proteinExistence type="predicted"/>
<name>A0A151TEY8_CAJCA</name>
<evidence type="ECO:0000313" key="1">
    <source>
        <dbReference type="EMBL" id="KYP65629.1"/>
    </source>
</evidence>
<organism evidence="1 2">
    <name type="scientific">Cajanus cajan</name>
    <name type="common">Pigeon pea</name>
    <name type="synonym">Cajanus indicus</name>
    <dbReference type="NCBI Taxonomy" id="3821"/>
    <lineage>
        <taxon>Eukaryota</taxon>
        <taxon>Viridiplantae</taxon>
        <taxon>Streptophyta</taxon>
        <taxon>Embryophyta</taxon>
        <taxon>Tracheophyta</taxon>
        <taxon>Spermatophyta</taxon>
        <taxon>Magnoliopsida</taxon>
        <taxon>eudicotyledons</taxon>
        <taxon>Gunneridae</taxon>
        <taxon>Pentapetalae</taxon>
        <taxon>rosids</taxon>
        <taxon>fabids</taxon>
        <taxon>Fabales</taxon>
        <taxon>Fabaceae</taxon>
        <taxon>Papilionoideae</taxon>
        <taxon>50 kb inversion clade</taxon>
        <taxon>NPAAA clade</taxon>
        <taxon>indigoferoid/millettioid clade</taxon>
        <taxon>Phaseoleae</taxon>
        <taxon>Cajanus</taxon>
    </lineage>
</organism>
<dbReference type="PANTHER" id="PTHR33710">
    <property type="entry name" value="BNAC02G09200D PROTEIN"/>
    <property type="match status" value="1"/>
</dbReference>
<dbReference type="InterPro" id="IPR036691">
    <property type="entry name" value="Endo/exonu/phosph_ase_sf"/>
</dbReference>
<sequence length="72" mass="8083">PWLVFGDFNEVLSPSECRGGQFSRSRAAEFHQVIDDCSLMDLGAKGNKFTWFRSQLGSNMAKRLDLNLATTN</sequence>
<feature type="non-terminal residue" evidence="1">
    <location>
        <position position="1"/>
    </location>
</feature>
<keyword evidence="2" id="KW-1185">Reference proteome</keyword>
<accession>A0A151TEY8</accession>
<evidence type="ECO:0000313" key="2">
    <source>
        <dbReference type="Proteomes" id="UP000075243"/>
    </source>
</evidence>
<dbReference type="Gramene" id="C.cajan_11540.t">
    <property type="protein sequence ID" value="C.cajan_11540.t.cds1"/>
    <property type="gene ID" value="C.cajan_11540"/>
</dbReference>
<protein>
    <recommendedName>
        <fullName evidence="3">Endonuclease/exonuclease/phosphatase domain-containing protein</fullName>
    </recommendedName>
</protein>
<gene>
    <name evidence="1" type="ORF">KK1_011880</name>
</gene>
<dbReference type="SUPFAM" id="SSF56219">
    <property type="entry name" value="DNase I-like"/>
    <property type="match status" value="1"/>
</dbReference>
<evidence type="ECO:0008006" key="3">
    <source>
        <dbReference type="Google" id="ProtNLM"/>
    </source>
</evidence>
<dbReference type="AlphaFoldDB" id="A0A151TEY8"/>
<dbReference type="PANTHER" id="PTHR33710:SF77">
    <property type="entry name" value="DNASE I-LIKE SUPERFAMILY PROTEIN"/>
    <property type="match status" value="1"/>
</dbReference>